<evidence type="ECO:0000256" key="4">
    <source>
        <dbReference type="ARBA" id="ARBA00022670"/>
    </source>
</evidence>
<feature type="compositionally biased region" description="Low complexity" evidence="12">
    <location>
        <begin position="244"/>
        <end position="253"/>
    </location>
</feature>
<keyword evidence="8" id="KW-0862">Zinc</keyword>
<keyword evidence="4" id="KW-0645">Protease</keyword>
<proteinExistence type="inferred from homology"/>
<feature type="transmembrane region" description="Helical" evidence="13">
    <location>
        <begin position="30"/>
        <end position="52"/>
    </location>
</feature>
<evidence type="ECO:0000259" key="14">
    <source>
        <dbReference type="Pfam" id="PF02163"/>
    </source>
</evidence>
<evidence type="ECO:0000313" key="16">
    <source>
        <dbReference type="Proteomes" id="UP000028725"/>
    </source>
</evidence>
<accession>A0A085VTX5</accession>
<gene>
    <name evidence="15" type="ORF">DB31_6185</name>
</gene>
<dbReference type="STRING" id="394096.DB31_6185"/>
<dbReference type="PATRIC" id="fig|394096.3.peg.8902"/>
<comment type="caution">
    <text evidence="15">The sequence shown here is derived from an EMBL/GenBank/DDBJ whole genome shotgun (WGS) entry which is preliminary data.</text>
</comment>
<comment type="cofactor">
    <cofactor evidence="1">
        <name>Zn(2+)</name>
        <dbReference type="ChEBI" id="CHEBI:29105"/>
    </cofactor>
</comment>
<evidence type="ECO:0000256" key="10">
    <source>
        <dbReference type="ARBA" id="ARBA00023049"/>
    </source>
</evidence>
<evidence type="ECO:0000256" key="7">
    <source>
        <dbReference type="ARBA" id="ARBA00022801"/>
    </source>
</evidence>
<dbReference type="InterPro" id="IPR008915">
    <property type="entry name" value="Peptidase_M50"/>
</dbReference>
<feature type="transmembrane region" description="Helical" evidence="13">
    <location>
        <begin position="116"/>
        <end position="141"/>
    </location>
</feature>
<feature type="transmembrane region" description="Helical" evidence="13">
    <location>
        <begin position="84"/>
        <end position="104"/>
    </location>
</feature>
<feature type="domain" description="Peptidase M50" evidence="14">
    <location>
        <begin position="121"/>
        <end position="161"/>
    </location>
</feature>
<evidence type="ECO:0000256" key="13">
    <source>
        <dbReference type="SAM" id="Phobius"/>
    </source>
</evidence>
<sequence length="380" mass="40439">MVGFPVQVHPLFLLTALAAGITGWWTPGRLAVWCGVVFLSVLIHELGHALAFRRFGHGASISLHGLGGTTSSTGGRTLTHRQDLWLSLAGPGAGFLLGGAVLALQRFTPVGQAGGLVGYAVGALLWANFGWGILNLMPILPLDGGHALAAVIRHRGGNRYEWLIRGISLATAVTGLVLAIVWRNYWLGGFALVLGVLNLEPFLRAWVERGYMRKIRHASQRQRPTVDSHEASASIEGFLAQLRPRPGTSRRTSAPPPPPPPAPQRASHPEPELSELPLGSQFMGEWLLGNGLPELALPSLRTAFAEAATSQTGHALATALLEAKRYPELSQLLASPGAAHLGDETLQLIATRAEAAGQSALATRARELRQGRTSARAPRA</sequence>
<evidence type="ECO:0000256" key="12">
    <source>
        <dbReference type="SAM" id="MobiDB-lite"/>
    </source>
</evidence>
<dbReference type="GO" id="GO:0016020">
    <property type="term" value="C:membrane"/>
    <property type="evidence" value="ECO:0007669"/>
    <property type="project" value="UniProtKB-SubCell"/>
</dbReference>
<comment type="similarity">
    <text evidence="3">Belongs to the peptidase M50B family.</text>
</comment>
<dbReference type="GO" id="GO:0046872">
    <property type="term" value="F:metal ion binding"/>
    <property type="evidence" value="ECO:0007669"/>
    <property type="project" value="UniProtKB-KW"/>
</dbReference>
<protein>
    <recommendedName>
        <fullName evidence="14">Peptidase M50 domain-containing protein</fullName>
    </recommendedName>
</protein>
<feature type="compositionally biased region" description="Pro residues" evidence="12">
    <location>
        <begin position="254"/>
        <end position="263"/>
    </location>
</feature>
<evidence type="ECO:0000256" key="9">
    <source>
        <dbReference type="ARBA" id="ARBA00022989"/>
    </source>
</evidence>
<feature type="transmembrane region" description="Helical" evidence="13">
    <location>
        <begin position="162"/>
        <end position="182"/>
    </location>
</feature>
<keyword evidence="7" id="KW-0378">Hydrolase</keyword>
<dbReference type="PANTHER" id="PTHR39188">
    <property type="entry name" value="MEMBRANE-ASSOCIATED ZINC METALLOPROTEASE M50B"/>
    <property type="match status" value="1"/>
</dbReference>
<dbReference type="EMBL" id="JMCB01000034">
    <property type="protein sequence ID" value="KFE58888.1"/>
    <property type="molecule type" value="Genomic_DNA"/>
</dbReference>
<evidence type="ECO:0000256" key="6">
    <source>
        <dbReference type="ARBA" id="ARBA00022723"/>
    </source>
</evidence>
<name>A0A085VTX5_9BACT</name>
<evidence type="ECO:0000256" key="5">
    <source>
        <dbReference type="ARBA" id="ARBA00022692"/>
    </source>
</evidence>
<evidence type="ECO:0000313" key="15">
    <source>
        <dbReference type="EMBL" id="KFE58888.1"/>
    </source>
</evidence>
<evidence type="ECO:0000256" key="2">
    <source>
        <dbReference type="ARBA" id="ARBA00004141"/>
    </source>
</evidence>
<organism evidence="15 16">
    <name type="scientific">Hyalangium minutum</name>
    <dbReference type="NCBI Taxonomy" id="394096"/>
    <lineage>
        <taxon>Bacteria</taxon>
        <taxon>Pseudomonadati</taxon>
        <taxon>Myxococcota</taxon>
        <taxon>Myxococcia</taxon>
        <taxon>Myxococcales</taxon>
        <taxon>Cystobacterineae</taxon>
        <taxon>Archangiaceae</taxon>
        <taxon>Hyalangium</taxon>
    </lineage>
</organism>
<dbReference type="Pfam" id="PF02163">
    <property type="entry name" value="Peptidase_M50"/>
    <property type="match status" value="1"/>
</dbReference>
<evidence type="ECO:0000256" key="11">
    <source>
        <dbReference type="ARBA" id="ARBA00023136"/>
    </source>
</evidence>
<feature type="region of interest" description="Disordered" evidence="12">
    <location>
        <begin position="244"/>
        <end position="275"/>
    </location>
</feature>
<keyword evidence="9 13" id="KW-1133">Transmembrane helix</keyword>
<keyword evidence="10" id="KW-0482">Metalloprotease</keyword>
<keyword evidence="16" id="KW-1185">Reference proteome</keyword>
<evidence type="ECO:0000256" key="1">
    <source>
        <dbReference type="ARBA" id="ARBA00001947"/>
    </source>
</evidence>
<feature type="transmembrane region" description="Helical" evidence="13">
    <location>
        <begin position="188"/>
        <end position="207"/>
    </location>
</feature>
<reference evidence="15 16" key="1">
    <citation type="submission" date="2014-04" db="EMBL/GenBank/DDBJ databases">
        <title>Genome assembly of Hyalangium minutum DSM 14724.</title>
        <authorList>
            <person name="Sharma G."/>
            <person name="Subramanian S."/>
        </authorList>
    </citation>
    <scope>NUCLEOTIDE SEQUENCE [LARGE SCALE GENOMIC DNA]</scope>
    <source>
        <strain evidence="15 16">DSM 14724</strain>
    </source>
</reference>
<dbReference type="AlphaFoldDB" id="A0A085VTX5"/>
<keyword evidence="11 13" id="KW-0472">Membrane</keyword>
<dbReference type="PANTHER" id="PTHR39188:SF3">
    <property type="entry name" value="STAGE IV SPORULATION PROTEIN FB"/>
    <property type="match status" value="1"/>
</dbReference>
<evidence type="ECO:0000256" key="8">
    <source>
        <dbReference type="ARBA" id="ARBA00022833"/>
    </source>
</evidence>
<dbReference type="GO" id="GO:0008237">
    <property type="term" value="F:metallopeptidase activity"/>
    <property type="evidence" value="ECO:0007669"/>
    <property type="project" value="UniProtKB-KW"/>
</dbReference>
<keyword evidence="5 13" id="KW-0812">Transmembrane</keyword>
<evidence type="ECO:0000256" key="3">
    <source>
        <dbReference type="ARBA" id="ARBA00007931"/>
    </source>
</evidence>
<dbReference type="GO" id="GO:0006508">
    <property type="term" value="P:proteolysis"/>
    <property type="evidence" value="ECO:0007669"/>
    <property type="project" value="UniProtKB-KW"/>
</dbReference>
<comment type="subcellular location">
    <subcellularLocation>
        <location evidence="2">Membrane</location>
        <topology evidence="2">Multi-pass membrane protein</topology>
    </subcellularLocation>
</comment>
<dbReference type="Proteomes" id="UP000028725">
    <property type="component" value="Unassembled WGS sequence"/>
</dbReference>
<keyword evidence="6" id="KW-0479">Metal-binding</keyword>